<proteinExistence type="predicted"/>
<dbReference type="InterPro" id="IPR011676">
    <property type="entry name" value="DUF1618"/>
</dbReference>
<evidence type="ECO:0000259" key="2">
    <source>
        <dbReference type="Pfam" id="PF07762"/>
    </source>
</evidence>
<protein>
    <recommendedName>
        <fullName evidence="2">DUF1618 domain-containing protein</fullName>
    </recommendedName>
</protein>
<dbReference type="PANTHER" id="PTHR33074">
    <property type="entry name" value="EXPRESSED PROTEIN-RELATED"/>
    <property type="match status" value="1"/>
</dbReference>
<dbReference type="OrthoDB" id="681064at2759"/>
<feature type="region of interest" description="Disordered" evidence="1">
    <location>
        <begin position="463"/>
        <end position="490"/>
    </location>
</feature>
<dbReference type="Pfam" id="PF07762">
    <property type="entry name" value="DUF1618"/>
    <property type="match status" value="1"/>
</dbReference>
<organism evidence="3 4">
    <name type="scientific">Digitaria exilis</name>
    <dbReference type="NCBI Taxonomy" id="1010633"/>
    <lineage>
        <taxon>Eukaryota</taxon>
        <taxon>Viridiplantae</taxon>
        <taxon>Streptophyta</taxon>
        <taxon>Embryophyta</taxon>
        <taxon>Tracheophyta</taxon>
        <taxon>Spermatophyta</taxon>
        <taxon>Magnoliopsida</taxon>
        <taxon>Liliopsida</taxon>
        <taxon>Poales</taxon>
        <taxon>Poaceae</taxon>
        <taxon>PACMAD clade</taxon>
        <taxon>Panicoideae</taxon>
        <taxon>Panicodae</taxon>
        <taxon>Paniceae</taxon>
        <taxon>Anthephorinae</taxon>
        <taxon>Digitaria</taxon>
    </lineage>
</organism>
<reference evidence="3" key="1">
    <citation type="submission" date="2020-07" db="EMBL/GenBank/DDBJ databases">
        <title>Genome sequence and genetic diversity analysis of an under-domesticated orphan crop, white fonio (Digitaria exilis).</title>
        <authorList>
            <person name="Bennetzen J.L."/>
            <person name="Chen S."/>
            <person name="Ma X."/>
            <person name="Wang X."/>
            <person name="Yssel A.E.J."/>
            <person name="Chaluvadi S.R."/>
            <person name="Johnson M."/>
            <person name="Gangashetty P."/>
            <person name="Hamidou F."/>
            <person name="Sanogo M.D."/>
            <person name="Zwaenepoel A."/>
            <person name="Wallace J."/>
            <person name="Van De Peer Y."/>
            <person name="Van Deynze A."/>
        </authorList>
    </citation>
    <scope>NUCLEOTIDE SEQUENCE</scope>
    <source>
        <tissue evidence="3">Leaves</tissue>
    </source>
</reference>
<comment type="caution">
    <text evidence="3">The sequence shown here is derived from an EMBL/GenBank/DDBJ whole genome shotgun (WGS) entry which is preliminary data.</text>
</comment>
<accession>A0A835AWJ7</accession>
<dbReference type="Proteomes" id="UP000636709">
    <property type="component" value="Unassembled WGS sequence"/>
</dbReference>
<dbReference type="PANTHER" id="PTHR33074:SF139">
    <property type="entry name" value="OS09G0567000 PROTEIN"/>
    <property type="match status" value="1"/>
</dbReference>
<dbReference type="EMBL" id="JACEFO010002216">
    <property type="protein sequence ID" value="KAF8672840.1"/>
    <property type="molecule type" value="Genomic_DNA"/>
</dbReference>
<name>A0A835AWJ7_9POAL</name>
<gene>
    <name evidence="3" type="ORF">HU200_049176</name>
</gene>
<evidence type="ECO:0000256" key="1">
    <source>
        <dbReference type="SAM" id="MobiDB-lite"/>
    </source>
</evidence>
<dbReference type="AlphaFoldDB" id="A0A835AWJ7"/>
<keyword evidence="4" id="KW-1185">Reference proteome</keyword>
<feature type="domain" description="DUF1618" evidence="2">
    <location>
        <begin position="224"/>
        <end position="377"/>
    </location>
</feature>
<sequence>MSSSGYDGFDGSAVADASLHPPIHSQGPDAAASVLLDFSAYIDGRSNATTAWSETRGGHRISVTFWPVHPPRVSCFSVFCPDLKPGDFEEEPVILAAEDDVVLLCVVIGTRARFEYFIYQAGGCMPSSLKLLKHPGPSRVIHGCNAGLLRSSKGDGFYIIAALCYAYASMVPGHYDLYIYDSRTEEWATKTALLRQEQELGHHSSHKHSKVITLGGKAAGTMGWVDLRRGILFCDVLRQDHTVPLCYVALPPPLKPDRKLKGCADLDRDIAVIKGCIKYVELQTLVRPGSVVVGNYITDDWTAATWSRKATSFKSLEKGSWQPGCKVSASQISARKKPVQFELLPKLVDDQGTPQPTLERLHTARPMLSLHQDNLVYFMAKVNYMKGTEAWVLAVDVKNKTLQGVAEFDARRTLGMLFTCMCSSISQHLHMAPAIHGHLKRPGTLMHQSSLKKQAGTMDILDSDGEQKLQDSDVDGTSVRALDQDSMDLE</sequence>
<evidence type="ECO:0000313" key="4">
    <source>
        <dbReference type="Proteomes" id="UP000636709"/>
    </source>
</evidence>
<evidence type="ECO:0000313" key="3">
    <source>
        <dbReference type="EMBL" id="KAF8672840.1"/>
    </source>
</evidence>